<gene>
    <name evidence="3" type="ORF">KSP39_PZI022422</name>
</gene>
<keyword evidence="2" id="KW-0732">Signal</keyword>
<evidence type="ECO:0000313" key="4">
    <source>
        <dbReference type="Proteomes" id="UP001418222"/>
    </source>
</evidence>
<dbReference type="EMBL" id="JBBWWQ010000020">
    <property type="protein sequence ID" value="KAK8917079.1"/>
    <property type="molecule type" value="Genomic_DNA"/>
</dbReference>
<sequence>MHWSFIFGIVAVSGISQGLGGAVCRVAADYYWKDVQKVRPSESQSPSPVTGGGRTSFLQA</sequence>
<keyword evidence="4" id="KW-1185">Reference proteome</keyword>
<evidence type="ECO:0000313" key="3">
    <source>
        <dbReference type="EMBL" id="KAK8917079.1"/>
    </source>
</evidence>
<comment type="caution">
    <text evidence="3">The sequence shown here is derived from an EMBL/GenBank/DDBJ whole genome shotgun (WGS) entry which is preliminary data.</text>
</comment>
<reference evidence="3 4" key="1">
    <citation type="journal article" date="2022" name="Nat. Plants">
        <title>Genomes of leafy and leafless Platanthera orchids illuminate the evolution of mycoheterotrophy.</title>
        <authorList>
            <person name="Li M.H."/>
            <person name="Liu K.W."/>
            <person name="Li Z."/>
            <person name="Lu H.C."/>
            <person name="Ye Q.L."/>
            <person name="Zhang D."/>
            <person name="Wang J.Y."/>
            <person name="Li Y.F."/>
            <person name="Zhong Z.M."/>
            <person name="Liu X."/>
            <person name="Yu X."/>
            <person name="Liu D.K."/>
            <person name="Tu X.D."/>
            <person name="Liu B."/>
            <person name="Hao Y."/>
            <person name="Liao X.Y."/>
            <person name="Jiang Y.T."/>
            <person name="Sun W.H."/>
            <person name="Chen J."/>
            <person name="Chen Y.Q."/>
            <person name="Ai Y."/>
            <person name="Zhai J.W."/>
            <person name="Wu S.S."/>
            <person name="Zhou Z."/>
            <person name="Hsiao Y.Y."/>
            <person name="Wu W.L."/>
            <person name="Chen Y.Y."/>
            <person name="Lin Y.F."/>
            <person name="Hsu J.L."/>
            <person name="Li C.Y."/>
            <person name="Wang Z.W."/>
            <person name="Zhao X."/>
            <person name="Zhong W.Y."/>
            <person name="Ma X.K."/>
            <person name="Ma L."/>
            <person name="Huang J."/>
            <person name="Chen G.Z."/>
            <person name="Huang M.Z."/>
            <person name="Huang L."/>
            <person name="Peng D.H."/>
            <person name="Luo Y.B."/>
            <person name="Zou S.Q."/>
            <person name="Chen S.P."/>
            <person name="Lan S."/>
            <person name="Tsai W.C."/>
            <person name="Van de Peer Y."/>
            <person name="Liu Z.J."/>
        </authorList>
    </citation>
    <scope>NUCLEOTIDE SEQUENCE [LARGE SCALE GENOMIC DNA]</scope>
    <source>
        <strain evidence="3">Lor287</strain>
    </source>
</reference>
<feature type="region of interest" description="Disordered" evidence="1">
    <location>
        <begin position="38"/>
        <end position="60"/>
    </location>
</feature>
<feature type="signal peptide" evidence="2">
    <location>
        <begin position="1"/>
        <end position="20"/>
    </location>
</feature>
<organism evidence="3 4">
    <name type="scientific">Platanthera zijinensis</name>
    <dbReference type="NCBI Taxonomy" id="2320716"/>
    <lineage>
        <taxon>Eukaryota</taxon>
        <taxon>Viridiplantae</taxon>
        <taxon>Streptophyta</taxon>
        <taxon>Embryophyta</taxon>
        <taxon>Tracheophyta</taxon>
        <taxon>Spermatophyta</taxon>
        <taxon>Magnoliopsida</taxon>
        <taxon>Liliopsida</taxon>
        <taxon>Asparagales</taxon>
        <taxon>Orchidaceae</taxon>
        <taxon>Orchidoideae</taxon>
        <taxon>Orchideae</taxon>
        <taxon>Orchidinae</taxon>
        <taxon>Platanthera</taxon>
    </lineage>
</organism>
<dbReference type="Proteomes" id="UP001418222">
    <property type="component" value="Unassembled WGS sequence"/>
</dbReference>
<proteinExistence type="predicted"/>
<name>A0AAP0AWU7_9ASPA</name>
<feature type="chain" id="PRO_5042884164" evidence="2">
    <location>
        <begin position="21"/>
        <end position="60"/>
    </location>
</feature>
<evidence type="ECO:0000256" key="1">
    <source>
        <dbReference type="SAM" id="MobiDB-lite"/>
    </source>
</evidence>
<accession>A0AAP0AWU7</accession>
<dbReference type="AlphaFoldDB" id="A0AAP0AWU7"/>
<protein>
    <submittedName>
        <fullName evidence="3">Folate-biopterin transporter 2</fullName>
    </submittedName>
</protein>
<evidence type="ECO:0000256" key="2">
    <source>
        <dbReference type="SAM" id="SignalP"/>
    </source>
</evidence>